<dbReference type="RefSeq" id="WP_229715807.1">
    <property type="nucleotide sequence ID" value="NZ_BMMX01000009.1"/>
</dbReference>
<dbReference type="Proteomes" id="UP000656042">
    <property type="component" value="Unassembled WGS sequence"/>
</dbReference>
<evidence type="ECO:0008006" key="3">
    <source>
        <dbReference type="Google" id="ProtNLM"/>
    </source>
</evidence>
<organism evidence="1 2">
    <name type="scientific">Mangrovihabitans endophyticus</name>
    <dbReference type="NCBI Taxonomy" id="1751298"/>
    <lineage>
        <taxon>Bacteria</taxon>
        <taxon>Bacillati</taxon>
        <taxon>Actinomycetota</taxon>
        <taxon>Actinomycetes</taxon>
        <taxon>Micromonosporales</taxon>
        <taxon>Micromonosporaceae</taxon>
        <taxon>Mangrovihabitans</taxon>
    </lineage>
</organism>
<dbReference type="EMBL" id="BMMX01000009">
    <property type="protein sequence ID" value="GGK91612.1"/>
    <property type="molecule type" value="Genomic_DNA"/>
</dbReference>
<proteinExistence type="predicted"/>
<keyword evidence="2" id="KW-1185">Reference proteome</keyword>
<protein>
    <recommendedName>
        <fullName evidence="3">ATP-grasp domain-containing protein</fullName>
    </recommendedName>
</protein>
<name>A0A8J3BYA9_9ACTN</name>
<dbReference type="InterPro" id="IPR013815">
    <property type="entry name" value="ATP_grasp_subdomain_1"/>
</dbReference>
<dbReference type="GO" id="GO:0005524">
    <property type="term" value="F:ATP binding"/>
    <property type="evidence" value="ECO:0007669"/>
    <property type="project" value="InterPro"/>
</dbReference>
<gene>
    <name evidence="1" type="ORF">GCM10012284_26860</name>
</gene>
<dbReference type="Gene3D" id="3.30.1490.20">
    <property type="entry name" value="ATP-grasp fold, A domain"/>
    <property type="match status" value="1"/>
</dbReference>
<reference evidence="1" key="2">
    <citation type="submission" date="2020-09" db="EMBL/GenBank/DDBJ databases">
        <authorList>
            <person name="Sun Q."/>
            <person name="Zhou Y."/>
        </authorList>
    </citation>
    <scope>NUCLEOTIDE SEQUENCE</scope>
    <source>
        <strain evidence="1">CGMCC 4.7299</strain>
    </source>
</reference>
<sequence>MTEHPGEQAGREASMADVEHTIGLLLGTEDDWPRAYEGLLRRLGTVGGPDGRTHRVRSVRVTIEPFNLRYRPRHDLVIDRLAYWYYHPREWLKKISLMDDVYLLNSPFTFQSMEKHAAYCAMMRLGLKVPETVLVPYKNPLDNSRWAYTSARYNQSFDLDATAAGVGYPMYMKPYDGGAWVGVSKIRDPAELHAAYDASGERLMHLQAAVEDYDVFARSLTIGPETMVMKFRPELPMHDRYAVSHDFLTAPVGDEVVTISRLINAFFRWEFNSCESLIRGADVHPIDYANACPDVAVTSLHYYFPWAMTALLRWTVFCVVTGRRPRLDLDTSAYFAIADDPGLDYRQKLAAYRRLADDYFDIDRYQEFCDKHLSHVDAMVYDWVMSEEFRSLLRETVRAAYPVHEHERFLAHFGGLVDAWARDHG</sequence>
<accession>A0A8J3BYA9</accession>
<evidence type="ECO:0000313" key="1">
    <source>
        <dbReference type="EMBL" id="GGK91612.1"/>
    </source>
</evidence>
<evidence type="ECO:0000313" key="2">
    <source>
        <dbReference type="Proteomes" id="UP000656042"/>
    </source>
</evidence>
<reference evidence="1" key="1">
    <citation type="journal article" date="2014" name="Int. J. Syst. Evol. Microbiol.">
        <title>Complete genome sequence of Corynebacterium casei LMG S-19264T (=DSM 44701T), isolated from a smear-ripened cheese.</title>
        <authorList>
            <consortium name="US DOE Joint Genome Institute (JGI-PGF)"/>
            <person name="Walter F."/>
            <person name="Albersmeier A."/>
            <person name="Kalinowski J."/>
            <person name="Ruckert C."/>
        </authorList>
    </citation>
    <scope>NUCLEOTIDE SEQUENCE</scope>
    <source>
        <strain evidence="1">CGMCC 4.7299</strain>
    </source>
</reference>
<dbReference type="AlphaFoldDB" id="A0A8J3BYA9"/>
<comment type="caution">
    <text evidence="1">The sequence shown here is derived from an EMBL/GenBank/DDBJ whole genome shotgun (WGS) entry which is preliminary data.</text>
</comment>
<dbReference type="SUPFAM" id="SSF56059">
    <property type="entry name" value="Glutathione synthetase ATP-binding domain-like"/>
    <property type="match status" value="1"/>
</dbReference>